<dbReference type="AlphaFoldDB" id="M2Q670"/>
<evidence type="ECO:0000313" key="4">
    <source>
        <dbReference type="Proteomes" id="UP000016930"/>
    </source>
</evidence>
<feature type="region of interest" description="Disordered" evidence="1">
    <location>
        <begin position="48"/>
        <end position="67"/>
    </location>
</feature>
<dbReference type="HOGENOM" id="CLU_003703_13_0_1"/>
<dbReference type="EMBL" id="KB445811">
    <property type="protein sequence ID" value="EMD32328.1"/>
    <property type="molecule type" value="Genomic_DNA"/>
</dbReference>
<keyword evidence="4" id="KW-1185">Reference proteome</keyword>
<name>M2Q670_CERS8</name>
<dbReference type="Pfam" id="PF18758">
    <property type="entry name" value="KDZ"/>
    <property type="match status" value="1"/>
</dbReference>
<evidence type="ECO:0000259" key="2">
    <source>
        <dbReference type="Pfam" id="PF18803"/>
    </source>
</evidence>
<dbReference type="InterPro" id="IPR041457">
    <property type="entry name" value="CxC2_KDZ-assoc"/>
</dbReference>
<protein>
    <recommendedName>
        <fullName evidence="2">CxC2-like cysteine cluster KDZ transposase-associated domain-containing protein</fullName>
    </recommendedName>
</protein>
<proteinExistence type="predicted"/>
<feature type="region of interest" description="Disordered" evidence="1">
    <location>
        <begin position="1"/>
        <end position="27"/>
    </location>
</feature>
<reference evidence="3 4" key="1">
    <citation type="journal article" date="2012" name="Proc. Natl. Acad. Sci. U.S.A.">
        <title>Comparative genomics of Ceriporiopsis subvermispora and Phanerochaete chrysosporium provide insight into selective ligninolysis.</title>
        <authorList>
            <person name="Fernandez-Fueyo E."/>
            <person name="Ruiz-Duenas F.J."/>
            <person name="Ferreira P."/>
            <person name="Floudas D."/>
            <person name="Hibbett D.S."/>
            <person name="Canessa P."/>
            <person name="Larrondo L.F."/>
            <person name="James T.Y."/>
            <person name="Seelenfreund D."/>
            <person name="Lobos S."/>
            <person name="Polanco R."/>
            <person name="Tello M."/>
            <person name="Honda Y."/>
            <person name="Watanabe T."/>
            <person name="Watanabe T."/>
            <person name="Ryu J.S."/>
            <person name="Kubicek C.P."/>
            <person name="Schmoll M."/>
            <person name="Gaskell J."/>
            <person name="Hammel K.E."/>
            <person name="St John F.J."/>
            <person name="Vanden Wymelenberg A."/>
            <person name="Sabat G."/>
            <person name="Splinter BonDurant S."/>
            <person name="Syed K."/>
            <person name="Yadav J.S."/>
            <person name="Doddapaneni H."/>
            <person name="Subramanian V."/>
            <person name="Lavin J.L."/>
            <person name="Oguiza J.A."/>
            <person name="Perez G."/>
            <person name="Pisabarro A.G."/>
            <person name="Ramirez L."/>
            <person name="Santoyo F."/>
            <person name="Master E."/>
            <person name="Coutinho P.M."/>
            <person name="Henrissat B."/>
            <person name="Lombard V."/>
            <person name="Magnuson J.K."/>
            <person name="Kuees U."/>
            <person name="Hori C."/>
            <person name="Igarashi K."/>
            <person name="Samejima M."/>
            <person name="Held B.W."/>
            <person name="Barry K.W."/>
            <person name="LaButti K.M."/>
            <person name="Lapidus A."/>
            <person name="Lindquist E.A."/>
            <person name="Lucas S.M."/>
            <person name="Riley R."/>
            <person name="Salamov A.A."/>
            <person name="Hoffmeister D."/>
            <person name="Schwenk D."/>
            <person name="Hadar Y."/>
            <person name="Yarden O."/>
            <person name="de Vries R.P."/>
            <person name="Wiebenga A."/>
            <person name="Stenlid J."/>
            <person name="Eastwood D."/>
            <person name="Grigoriev I.V."/>
            <person name="Berka R.M."/>
            <person name="Blanchette R.A."/>
            <person name="Kersten P."/>
            <person name="Martinez A.T."/>
            <person name="Vicuna R."/>
            <person name="Cullen D."/>
        </authorList>
    </citation>
    <scope>NUCLEOTIDE SEQUENCE [LARGE SCALE GENOMIC DNA]</scope>
    <source>
        <strain evidence="3 4">B</strain>
    </source>
</reference>
<dbReference type="Pfam" id="PF18803">
    <property type="entry name" value="CxC2"/>
    <property type="match status" value="1"/>
</dbReference>
<evidence type="ECO:0000256" key="1">
    <source>
        <dbReference type="SAM" id="MobiDB-lite"/>
    </source>
</evidence>
<feature type="domain" description="CxC2-like cysteine cluster KDZ transposase-associated" evidence="2">
    <location>
        <begin position="195"/>
        <end position="302"/>
    </location>
</feature>
<dbReference type="OrthoDB" id="2793259at2759"/>
<evidence type="ECO:0000313" key="3">
    <source>
        <dbReference type="EMBL" id="EMD32328.1"/>
    </source>
</evidence>
<organism evidence="3 4">
    <name type="scientific">Ceriporiopsis subvermispora (strain B)</name>
    <name type="common">White-rot fungus</name>
    <name type="synonym">Gelatoporia subvermispora</name>
    <dbReference type="NCBI Taxonomy" id="914234"/>
    <lineage>
        <taxon>Eukaryota</taxon>
        <taxon>Fungi</taxon>
        <taxon>Dikarya</taxon>
        <taxon>Basidiomycota</taxon>
        <taxon>Agaricomycotina</taxon>
        <taxon>Agaricomycetes</taxon>
        <taxon>Polyporales</taxon>
        <taxon>Gelatoporiaceae</taxon>
        <taxon>Gelatoporia</taxon>
    </lineage>
</organism>
<accession>M2Q670</accession>
<dbReference type="InterPro" id="IPR040521">
    <property type="entry name" value="KDZ"/>
</dbReference>
<dbReference type="Proteomes" id="UP000016930">
    <property type="component" value="Unassembled WGS sequence"/>
</dbReference>
<dbReference type="STRING" id="914234.M2Q670"/>
<feature type="compositionally biased region" description="Low complexity" evidence="1">
    <location>
        <begin position="57"/>
        <end position="67"/>
    </location>
</feature>
<dbReference type="PANTHER" id="PTHR33096:SF1">
    <property type="entry name" value="CXC1-LIKE CYSTEINE CLUSTER ASSOCIATED WITH KDZ TRANSPOSASES DOMAIN-CONTAINING PROTEIN"/>
    <property type="match status" value="1"/>
</dbReference>
<gene>
    <name evidence="3" type="ORF">CERSUDRAFT_68683</name>
</gene>
<sequence>MSTARMGKQHPKFSHFSVPDEDTPPASRIRYTSYVSSERNLSARTSWLNTHHHPRESPLSSSPLRPTESIEAPHVEADTYGTGCFDDLDSKYIHRLADLGGDPNLPRRPRPGDHPLQGWLRNIDRWLAELLRLEGRGDHTKDVCPRCNLHPAEFRCQDCTDLSLHCRLCTVELHDQMPLHRICQWVFRHFVKVTLKSLGLRVQLGHPPGSKCISPSRAHNDDFTVIDSSGIHPVGLDFCGCGRAHSHSIQLLRFRWFPATSSNPRSAATFRVLETFQLLSLQSKISGWEFYQTLEHITDNTGSSDVKDRYAAFMRIVREWHHLRMLKRSGRGHDPSGVKATGLGDCTVLCPACPHPGKNLPDDWEKAPPNKSWMYQLFVAMDANFRLRRKAVSSDEKDPGLNHGYAYFVEETAYKKHLAVYSDLVTEDKSSCSDHDAIKLAQRKGANDIASTGVGTVECARHDMKRPCSVGDLQKGERYVNMDYLFKSSLGHHSMPSMVASYDIACQWSRNLYSRFTNPVQFRFLVPKFHLPAHQESCQNEYSFKLTPHVANTDAESPERGWAFIDPLVSSTREMGPGSRRDTLDDAFSFYNWMKICRLPLSLLRKIKEAVRQRYAQTDDFEEFSAALPPALVSSWTKDVKAWEADPSKPNPFVAAQKRLSIATVRRQLAEEEQKGSTSKDSPSIEAKISPSRLISVGFELEELQLDAWAQFQEVYMPTAVLLRAKEKHQPESPENACLYLPSQIPLGEKCDADLVRFEWRLRYAQASETLDYLRDHLRLRASIRKLKDRFARGVRTVTRALAVVASVEQKIKSDSQRYRASRTALAALAACLTDKAGWDTHFRVLLDEHVREMHEDPDAPTDSRRTLSWIWRMPGVSGPDDASGIQEALRIEWCKSRARAHRWSEECDLLQEEMRRVTAFHEWQAGWWIDRAGVCVTLEQQREEEQDSYIEGSEAYARRQSRIRCQLQAKCTESWKSVEKWVAL</sequence>
<dbReference type="PANTHER" id="PTHR33096">
    <property type="entry name" value="CXC2 DOMAIN-CONTAINING PROTEIN"/>
    <property type="match status" value="1"/>
</dbReference>